<name>A0ABV7EVE7_9BURK</name>
<evidence type="ECO:0000256" key="2">
    <source>
        <dbReference type="ARBA" id="ARBA00023125"/>
    </source>
</evidence>
<organism evidence="7 8">
    <name type="scientific">Undibacterium arcticum</name>
    <dbReference type="NCBI Taxonomy" id="1762892"/>
    <lineage>
        <taxon>Bacteria</taxon>
        <taxon>Pseudomonadati</taxon>
        <taxon>Pseudomonadota</taxon>
        <taxon>Betaproteobacteria</taxon>
        <taxon>Burkholderiales</taxon>
        <taxon>Oxalobacteraceae</taxon>
        <taxon>Undibacterium</taxon>
    </lineage>
</organism>
<reference evidence="8" key="1">
    <citation type="journal article" date="2019" name="Int. J. Syst. Evol. Microbiol.">
        <title>The Global Catalogue of Microorganisms (GCM) 10K type strain sequencing project: providing services to taxonomists for standard genome sequencing and annotation.</title>
        <authorList>
            <consortium name="The Broad Institute Genomics Platform"/>
            <consortium name="The Broad Institute Genome Sequencing Center for Infectious Disease"/>
            <person name="Wu L."/>
            <person name="Ma J."/>
        </authorList>
    </citation>
    <scope>NUCLEOTIDE SEQUENCE [LARGE SCALE GENOMIC DNA]</scope>
    <source>
        <strain evidence="8">KCTC 42986</strain>
    </source>
</reference>
<keyword evidence="8" id="KW-1185">Reference proteome</keyword>
<sequence>MITFPSGSSKEASTPDLYREALIANEAVAPPREPAVQGQRRSQVDRSREARDRLLAAAIDVLIRKGYNGLTTKEVASGAHMSNGALMHHFVSKEELVVAATASVYQAAISRGQQVANTAEAATRPIEGFITDCLSIYFDWPFIAALEVIMVARTDTALMERILPVMEEYRDTVNVIWLKVFEESGMAPEKARTVLNFTLNLVRGMAVNSLWRKNEKLYKEQLQEWVMLMHSTISHA</sequence>
<dbReference type="Pfam" id="PF00440">
    <property type="entry name" value="TetR_N"/>
    <property type="match status" value="1"/>
</dbReference>
<dbReference type="InterPro" id="IPR009057">
    <property type="entry name" value="Homeodomain-like_sf"/>
</dbReference>
<dbReference type="EMBL" id="JBHRTP010000005">
    <property type="protein sequence ID" value="MFC3106684.1"/>
    <property type="molecule type" value="Genomic_DNA"/>
</dbReference>
<feature type="DNA-binding region" description="H-T-H motif" evidence="4">
    <location>
        <begin position="71"/>
        <end position="90"/>
    </location>
</feature>
<keyword evidence="2 4" id="KW-0238">DNA-binding</keyword>
<dbReference type="SUPFAM" id="SSF46689">
    <property type="entry name" value="Homeodomain-like"/>
    <property type="match status" value="1"/>
</dbReference>
<dbReference type="PRINTS" id="PR00455">
    <property type="entry name" value="HTHTETR"/>
</dbReference>
<evidence type="ECO:0000256" key="4">
    <source>
        <dbReference type="PROSITE-ProRule" id="PRU00335"/>
    </source>
</evidence>
<dbReference type="Gene3D" id="1.10.357.10">
    <property type="entry name" value="Tetracycline Repressor, domain 2"/>
    <property type="match status" value="1"/>
</dbReference>
<evidence type="ECO:0000259" key="6">
    <source>
        <dbReference type="PROSITE" id="PS50977"/>
    </source>
</evidence>
<evidence type="ECO:0000256" key="3">
    <source>
        <dbReference type="ARBA" id="ARBA00023163"/>
    </source>
</evidence>
<dbReference type="InterPro" id="IPR001647">
    <property type="entry name" value="HTH_TetR"/>
</dbReference>
<dbReference type="PROSITE" id="PS50977">
    <property type="entry name" value="HTH_TETR_2"/>
    <property type="match status" value="1"/>
</dbReference>
<dbReference type="RefSeq" id="WP_390329053.1">
    <property type="nucleotide sequence ID" value="NZ_JBHRTP010000005.1"/>
</dbReference>
<evidence type="ECO:0000256" key="1">
    <source>
        <dbReference type="ARBA" id="ARBA00023015"/>
    </source>
</evidence>
<protein>
    <submittedName>
        <fullName evidence="7">TetR/AcrR family transcriptional regulator</fullName>
    </submittedName>
</protein>
<proteinExistence type="predicted"/>
<dbReference type="PANTHER" id="PTHR30055">
    <property type="entry name" value="HTH-TYPE TRANSCRIPTIONAL REGULATOR RUTR"/>
    <property type="match status" value="1"/>
</dbReference>
<dbReference type="Proteomes" id="UP001595530">
    <property type="component" value="Unassembled WGS sequence"/>
</dbReference>
<feature type="region of interest" description="Disordered" evidence="5">
    <location>
        <begin position="25"/>
        <end position="48"/>
    </location>
</feature>
<evidence type="ECO:0000313" key="7">
    <source>
        <dbReference type="EMBL" id="MFC3106684.1"/>
    </source>
</evidence>
<keyword evidence="1" id="KW-0805">Transcription regulation</keyword>
<dbReference type="InterPro" id="IPR050109">
    <property type="entry name" value="HTH-type_TetR-like_transc_reg"/>
</dbReference>
<accession>A0ABV7EVE7</accession>
<gene>
    <name evidence="7" type="ORF">ACFOFO_01690</name>
</gene>
<evidence type="ECO:0000313" key="8">
    <source>
        <dbReference type="Proteomes" id="UP001595530"/>
    </source>
</evidence>
<evidence type="ECO:0000256" key="5">
    <source>
        <dbReference type="SAM" id="MobiDB-lite"/>
    </source>
</evidence>
<keyword evidence="3" id="KW-0804">Transcription</keyword>
<comment type="caution">
    <text evidence="7">The sequence shown here is derived from an EMBL/GenBank/DDBJ whole genome shotgun (WGS) entry which is preliminary data.</text>
</comment>
<dbReference type="PANTHER" id="PTHR30055:SF234">
    <property type="entry name" value="HTH-TYPE TRANSCRIPTIONAL REGULATOR BETI"/>
    <property type="match status" value="1"/>
</dbReference>
<feature type="domain" description="HTH tetR-type" evidence="6">
    <location>
        <begin position="48"/>
        <end position="108"/>
    </location>
</feature>